<proteinExistence type="predicted"/>
<evidence type="ECO:0000313" key="2">
    <source>
        <dbReference type="RefSeq" id="WP_028311951.1"/>
    </source>
</evidence>
<sequence length="269" mass="26620">MRRRPRGQARAAVLALLSLGMLGVSALAVPGADGARAELFMLGTARLLQHPAPGALAALLLLPAPLRLRLGGNPLGWRQGRLATVIGPALGWLEGLALLGGLLLPERCLPPLAGGWAGQAGMRTAVGRAARVIAALVTGLALGLLFAALGLVRADTGPALLTSRVAAGLLLCGAALHAWRPLLAGREALLAGVGGLTHGLMIASGLGAPFMPGAASAGVTAFALGGGALLAGLLLPFTALLALLARAEAGYAVLRVLGALGLAVAGWPG</sequence>
<dbReference type="RefSeq" id="WP_028311951.1">
    <property type="nucleotide sequence ID" value="NZ_AXWS01000014.1"/>
</dbReference>
<dbReference type="Proteomes" id="UP000675920">
    <property type="component" value="Unplaced"/>
</dbReference>
<dbReference type="AlphaFoldDB" id="A0A8B6X5Y2"/>
<dbReference type="OrthoDB" id="9808870at2"/>
<name>A0A8B6X5Y2_9BURK</name>
<keyword evidence="1" id="KW-1185">Reference proteome</keyword>
<accession>A0A8B6X5Y2</accession>
<reference evidence="2" key="1">
    <citation type="submission" date="2025-08" db="UniProtKB">
        <authorList>
            <consortium name="RefSeq"/>
        </authorList>
    </citation>
    <scope>IDENTIFICATION</scope>
</reference>
<organism evidence="1 2">
    <name type="scientific">Derxia gummosa DSM 723</name>
    <dbReference type="NCBI Taxonomy" id="1121388"/>
    <lineage>
        <taxon>Bacteria</taxon>
        <taxon>Pseudomonadati</taxon>
        <taxon>Pseudomonadota</taxon>
        <taxon>Betaproteobacteria</taxon>
        <taxon>Burkholderiales</taxon>
        <taxon>Alcaligenaceae</taxon>
        <taxon>Derxia</taxon>
    </lineage>
</organism>
<protein>
    <submittedName>
        <fullName evidence="2">Uncharacterized protein</fullName>
    </submittedName>
</protein>
<evidence type="ECO:0000313" key="1">
    <source>
        <dbReference type="Proteomes" id="UP000675920"/>
    </source>
</evidence>